<proteinExistence type="predicted"/>
<reference evidence="1 2" key="1">
    <citation type="submission" date="2021-11" db="EMBL/GenBank/DDBJ databases">
        <authorList>
            <person name="Liang Q."/>
            <person name="Mou H."/>
            <person name="Liu Z."/>
        </authorList>
    </citation>
    <scope>NUCLEOTIDE SEQUENCE [LARGE SCALE GENOMIC DNA]</scope>
    <source>
        <strain evidence="1 2">CHU3</strain>
    </source>
</reference>
<evidence type="ECO:0000313" key="2">
    <source>
        <dbReference type="Proteomes" id="UP001209701"/>
    </source>
</evidence>
<gene>
    <name evidence="1" type="ORF">LNV07_21940</name>
</gene>
<evidence type="ECO:0000313" key="1">
    <source>
        <dbReference type="EMBL" id="MCV2370756.1"/>
    </source>
</evidence>
<accession>A0ABT2YLE2</accession>
<dbReference type="RefSeq" id="WP_263573345.1">
    <property type="nucleotide sequence ID" value="NZ_JAJIRN010000010.1"/>
</dbReference>
<organism evidence="1 2">
    <name type="scientific">Roseateles oligotrophus</name>
    <dbReference type="NCBI Taxonomy" id="1769250"/>
    <lineage>
        <taxon>Bacteria</taxon>
        <taxon>Pseudomonadati</taxon>
        <taxon>Pseudomonadota</taxon>
        <taxon>Betaproteobacteria</taxon>
        <taxon>Burkholderiales</taxon>
        <taxon>Sphaerotilaceae</taxon>
        <taxon>Roseateles</taxon>
    </lineage>
</organism>
<dbReference type="EMBL" id="JAJIRN010000010">
    <property type="protein sequence ID" value="MCV2370756.1"/>
    <property type="molecule type" value="Genomic_DNA"/>
</dbReference>
<name>A0ABT2YLE2_9BURK</name>
<dbReference type="Proteomes" id="UP001209701">
    <property type="component" value="Unassembled WGS sequence"/>
</dbReference>
<keyword evidence="2" id="KW-1185">Reference proteome</keyword>
<comment type="caution">
    <text evidence="1">The sequence shown here is derived from an EMBL/GenBank/DDBJ whole genome shotgun (WGS) entry which is preliminary data.</text>
</comment>
<sequence length="238" mass="25369">MTRLQSELQRLYGPPATAPTGHGLIDIADAVRLVVLELARPADWTLISKVWRGVQADLALPAPAIAVSGVDGYLLCFSFAEPQPRLQAQAFAEALRLRYLDDVARKRIGICSPSSAALPPRQTDQPQDLWSAFVAPDLAPVFAAEPWLDIPPSHEGQADLLCRLDSIKPAALQLALQRLGAPTLAPAPSVNEPAPAQLTQAAGSAAPSLDPRSFLLKVMNDESVAMALRIEAAKALLP</sequence>
<protein>
    <submittedName>
        <fullName evidence="1">Uncharacterized protein</fullName>
    </submittedName>
</protein>